<organism evidence="1 2">
    <name type="scientific">Mycobacterium aquaticum</name>
    <dbReference type="NCBI Taxonomy" id="1927124"/>
    <lineage>
        <taxon>Bacteria</taxon>
        <taxon>Bacillati</taxon>
        <taxon>Actinomycetota</taxon>
        <taxon>Actinomycetes</taxon>
        <taxon>Mycobacteriales</taxon>
        <taxon>Mycobacteriaceae</taxon>
        <taxon>Mycobacterium</taxon>
    </lineage>
</organism>
<protein>
    <submittedName>
        <fullName evidence="1">Uncharacterized protein</fullName>
    </submittedName>
</protein>
<dbReference type="RefSeq" id="WP_083170535.1">
    <property type="nucleotide sequence ID" value="NZ_MVHF01000062.1"/>
</dbReference>
<accession>A0A1X0A0M5</accession>
<comment type="caution">
    <text evidence="1">The sequence shown here is derived from an EMBL/GenBank/DDBJ whole genome shotgun (WGS) entry which is preliminary data.</text>
</comment>
<evidence type="ECO:0000313" key="2">
    <source>
        <dbReference type="Proteomes" id="UP000192448"/>
    </source>
</evidence>
<proteinExistence type="predicted"/>
<dbReference type="Proteomes" id="UP000192448">
    <property type="component" value="Unassembled WGS sequence"/>
</dbReference>
<sequence length="151" mass="16377">MTLAGDIRMISAAGLRLVADMLDGPERLVSDHDEPVGGDAGEASPPTEFCQLPDSVILGRAADVIDYAAKFTDVAMTLPPVRTSDQSVLDRFTAELRDRAAQFEVIESDPDQLSVRQDDLAAHIFGSWHATGASWSDVARELLADFYVTKK</sequence>
<dbReference type="EMBL" id="MVHF01000062">
    <property type="protein sequence ID" value="ORA23428.1"/>
    <property type="molecule type" value="Genomic_DNA"/>
</dbReference>
<evidence type="ECO:0000313" key="1">
    <source>
        <dbReference type="EMBL" id="ORA23428.1"/>
    </source>
</evidence>
<reference evidence="1 2" key="1">
    <citation type="submission" date="2017-02" db="EMBL/GenBank/DDBJ databases">
        <title>The new phylogeny of genus Mycobacterium.</title>
        <authorList>
            <person name="Tortoli E."/>
            <person name="Trovato A."/>
            <person name="Cirillo D.M."/>
        </authorList>
    </citation>
    <scope>NUCLEOTIDE SEQUENCE [LARGE SCALE GENOMIC DNA]</scope>
    <source>
        <strain evidence="1 2">RW6</strain>
    </source>
</reference>
<keyword evidence="2" id="KW-1185">Reference proteome</keyword>
<gene>
    <name evidence="1" type="ORF">BST13_35345</name>
</gene>
<name>A0A1X0A0M5_9MYCO</name>
<dbReference type="AlphaFoldDB" id="A0A1X0A0M5"/>